<dbReference type="EMBL" id="VSSQ01012503">
    <property type="protein sequence ID" value="MPM49387.1"/>
    <property type="molecule type" value="Genomic_DNA"/>
</dbReference>
<name>A0A645A8J2_9ZZZZ</name>
<evidence type="ECO:0000313" key="2">
    <source>
        <dbReference type="EMBL" id="MPM49387.1"/>
    </source>
</evidence>
<protein>
    <submittedName>
        <fullName evidence="2">Uncharacterized protein</fullName>
    </submittedName>
</protein>
<keyword evidence="1" id="KW-1133">Transmembrane helix</keyword>
<reference evidence="2" key="1">
    <citation type="submission" date="2019-08" db="EMBL/GenBank/DDBJ databases">
        <authorList>
            <person name="Kucharzyk K."/>
            <person name="Murdoch R.W."/>
            <person name="Higgins S."/>
            <person name="Loffler F."/>
        </authorList>
    </citation>
    <scope>NUCLEOTIDE SEQUENCE</scope>
</reference>
<proteinExistence type="predicted"/>
<keyword evidence="1" id="KW-0812">Transmembrane</keyword>
<keyword evidence="1" id="KW-0472">Membrane</keyword>
<gene>
    <name evidence="2" type="ORF">SDC9_96116</name>
</gene>
<comment type="caution">
    <text evidence="2">The sequence shown here is derived from an EMBL/GenBank/DDBJ whole genome shotgun (WGS) entry which is preliminary data.</text>
</comment>
<feature type="transmembrane region" description="Helical" evidence="1">
    <location>
        <begin position="32"/>
        <end position="50"/>
    </location>
</feature>
<evidence type="ECO:0000256" key="1">
    <source>
        <dbReference type="SAM" id="Phobius"/>
    </source>
</evidence>
<organism evidence="2">
    <name type="scientific">bioreactor metagenome</name>
    <dbReference type="NCBI Taxonomy" id="1076179"/>
    <lineage>
        <taxon>unclassified sequences</taxon>
        <taxon>metagenomes</taxon>
        <taxon>ecological metagenomes</taxon>
    </lineage>
</organism>
<sequence>MHAEHVMINHRLLFPLVGMDTMRHDGVIRPEAVFVVGLPILFAVGVQFLHQFDFPIVLAQVGLNEYAPLLSNTTEPLHEFVTAARRKARRQNRTDE</sequence>
<dbReference type="AlphaFoldDB" id="A0A645A8J2"/>
<accession>A0A645A8J2</accession>